<gene>
    <name evidence="3" type="ORF">C8D98_2653</name>
</gene>
<proteinExistence type="predicted"/>
<reference evidence="3 4" key="1">
    <citation type="submission" date="2019-03" db="EMBL/GenBank/DDBJ databases">
        <title>Genomic Encyclopedia of Type Strains, Phase IV (KMG-IV): sequencing the most valuable type-strain genomes for metagenomic binning, comparative biology and taxonomic classification.</title>
        <authorList>
            <person name="Goeker M."/>
        </authorList>
    </citation>
    <scope>NUCLEOTIDE SEQUENCE [LARGE SCALE GENOMIC DNA]</scope>
    <source>
        <strain evidence="3 4">DSM 24984</strain>
    </source>
</reference>
<name>A0A4V2PRD8_9BACT</name>
<feature type="domain" description="Actin-like protein N-terminal" evidence="1">
    <location>
        <begin position="3"/>
        <end position="135"/>
    </location>
</feature>
<dbReference type="InterPro" id="IPR043129">
    <property type="entry name" value="ATPase_NBD"/>
</dbReference>
<dbReference type="SUPFAM" id="SSF53067">
    <property type="entry name" value="Actin-like ATPase domain"/>
    <property type="match status" value="2"/>
</dbReference>
<dbReference type="Gene3D" id="3.30.420.40">
    <property type="match status" value="2"/>
</dbReference>
<comment type="caution">
    <text evidence="3">The sequence shown here is derived from an EMBL/GenBank/DDBJ whole genome shotgun (WGS) entry which is preliminary data.</text>
</comment>
<dbReference type="InterPro" id="IPR040607">
    <property type="entry name" value="ALP_N"/>
</dbReference>
<evidence type="ECO:0000259" key="1">
    <source>
        <dbReference type="Pfam" id="PF17989"/>
    </source>
</evidence>
<dbReference type="AlphaFoldDB" id="A0A4V2PRD8"/>
<accession>A0A4V2PRD8</accession>
<dbReference type="Proteomes" id="UP000294614">
    <property type="component" value="Unassembled WGS sequence"/>
</dbReference>
<evidence type="ECO:0000313" key="4">
    <source>
        <dbReference type="Proteomes" id="UP000294614"/>
    </source>
</evidence>
<evidence type="ECO:0000313" key="3">
    <source>
        <dbReference type="EMBL" id="TCK58451.1"/>
    </source>
</evidence>
<dbReference type="Pfam" id="PF17989">
    <property type="entry name" value="ALP_N"/>
    <property type="match status" value="1"/>
</dbReference>
<dbReference type="InterPro" id="IPR049067">
    <property type="entry name" value="MreB-like_C"/>
</dbReference>
<evidence type="ECO:0000259" key="2">
    <source>
        <dbReference type="Pfam" id="PF21522"/>
    </source>
</evidence>
<sequence>MTGIDVGFGDVKVVYMEAGELKYFKMPTAIKYAGNSSSGITEEGIRCFQGREYLVGEQARFGAFSTRSYDFLRRYTGLFVYHALKSLGLETQDVGVGSPLNWFSKKEEFLKELTQTVVDGEKLEIQPKLFPQAVGILMDYRMDIDGKTKEDTSKDGIVLDIGYNTVDVVCFEKGAAVRSDAGTLEKYGISRIIVELADIIYSEFSFQLSEQETKDVFLEGKLRLYGDIKDLSEIIRSITEKYFNELLHTIESRWDSRLKRAEVMLLGGGGAVILNGYMPTSLSKIISVPKHPEYSNARGYMKGLRAGL</sequence>
<protein>
    <submittedName>
        <fullName evidence="3">Plasmid segregation protein ParM</fullName>
    </submittedName>
</protein>
<keyword evidence="4" id="KW-1185">Reference proteome</keyword>
<dbReference type="RefSeq" id="WP_132874619.1">
    <property type="nucleotide sequence ID" value="NZ_SMGG01000007.1"/>
</dbReference>
<organism evidence="3 4">
    <name type="scientific">Seleniivibrio woodruffii</name>
    <dbReference type="NCBI Taxonomy" id="1078050"/>
    <lineage>
        <taxon>Bacteria</taxon>
        <taxon>Pseudomonadati</taxon>
        <taxon>Deferribacterota</taxon>
        <taxon>Deferribacteres</taxon>
        <taxon>Deferribacterales</taxon>
        <taxon>Geovibrionaceae</taxon>
        <taxon>Seleniivibrio</taxon>
    </lineage>
</organism>
<dbReference type="EMBL" id="SMGG01000007">
    <property type="protein sequence ID" value="TCK58451.1"/>
    <property type="molecule type" value="Genomic_DNA"/>
</dbReference>
<dbReference type="Pfam" id="PF21522">
    <property type="entry name" value="MreB-like_C"/>
    <property type="match status" value="1"/>
</dbReference>
<feature type="domain" description="Actin homologue MreB-like C-terminal" evidence="2">
    <location>
        <begin position="158"/>
        <end position="275"/>
    </location>
</feature>
<dbReference type="OrthoDB" id="143284at2"/>